<dbReference type="EMBL" id="CP003923">
    <property type="protein sequence ID" value="AIC94690.1"/>
    <property type="molecule type" value="Genomic_DNA"/>
</dbReference>
<sequence>MKKWLYSILILMVVFVGIAILLFEQNDRFRQGLYKAIIAENQIPEDYIPVYHEAADTYSIPWELLAAVHRVETIFSTMEPMESPVGALGHFQFMPRTWVGWTYPGVDDIGNVADDVDITDIELIEEHNGYGTDATGNGEADPFNLHDSAYAAARFLSEHGAVDGDYEDALFSYNRSDAYVEEVMHYFETYKENYDPIQLYGKQEADEAK</sequence>
<dbReference type="InterPro" id="IPR023346">
    <property type="entry name" value="Lysozyme-like_dom_sf"/>
</dbReference>
<evidence type="ECO:0000313" key="2">
    <source>
        <dbReference type="EMBL" id="AIC94690.1"/>
    </source>
</evidence>
<keyword evidence="1" id="KW-0812">Transmembrane</keyword>
<dbReference type="Proteomes" id="UP000027142">
    <property type="component" value="Chromosome"/>
</dbReference>
<evidence type="ECO:0000256" key="1">
    <source>
        <dbReference type="SAM" id="Phobius"/>
    </source>
</evidence>
<dbReference type="eggNOG" id="COG0741">
    <property type="taxonomic scope" value="Bacteria"/>
</dbReference>
<keyword evidence="3" id="KW-1185">Reference proteome</keyword>
<proteinExistence type="predicted"/>
<dbReference type="PATRIC" id="fig|1246626.3.peg.2111"/>
<keyword evidence="1" id="KW-0472">Membrane</keyword>
<feature type="transmembrane region" description="Helical" evidence="1">
    <location>
        <begin position="6"/>
        <end position="23"/>
    </location>
</feature>
<dbReference type="OrthoDB" id="9809488at2"/>
<dbReference type="SUPFAM" id="SSF53955">
    <property type="entry name" value="Lysozyme-like"/>
    <property type="match status" value="1"/>
</dbReference>
<gene>
    <name evidence="2" type="ORF">BleG1_2112</name>
</gene>
<dbReference type="CDD" id="cd13399">
    <property type="entry name" value="Slt35-like"/>
    <property type="match status" value="1"/>
</dbReference>
<accession>A0A060LY35</accession>
<organism evidence="2 3">
    <name type="scientific">Shouchella lehensis G1</name>
    <dbReference type="NCBI Taxonomy" id="1246626"/>
    <lineage>
        <taxon>Bacteria</taxon>
        <taxon>Bacillati</taxon>
        <taxon>Bacillota</taxon>
        <taxon>Bacilli</taxon>
        <taxon>Bacillales</taxon>
        <taxon>Bacillaceae</taxon>
        <taxon>Shouchella</taxon>
    </lineage>
</organism>
<dbReference type="RefSeq" id="WP_038480436.1">
    <property type="nucleotide sequence ID" value="NZ_CP003923.1"/>
</dbReference>
<dbReference type="AlphaFoldDB" id="A0A060LY35"/>
<protein>
    <submittedName>
        <fullName evidence="2">Lysozyme-like domain protein</fullName>
    </submittedName>
</protein>
<keyword evidence="1" id="KW-1133">Transmembrane helix</keyword>
<reference evidence="2 3" key="1">
    <citation type="journal article" date="2014" name="Gene">
        <title>A comparative genomic analysis of the alkalitolerant soil bacterium Bacillus lehensis G1.</title>
        <authorList>
            <person name="Noor Y.M."/>
            <person name="Samsulrizal N.H."/>
            <person name="Jema'on N.A."/>
            <person name="Low K.O."/>
            <person name="Ramli A.N."/>
            <person name="Alias N.I."/>
            <person name="Damis S.I."/>
            <person name="Fuzi S.F."/>
            <person name="Isa M.N."/>
            <person name="Murad A.M."/>
            <person name="Raih M.F."/>
            <person name="Bakar F.D."/>
            <person name="Najimudin N."/>
            <person name="Mahadi N.M."/>
            <person name="Illias R.M."/>
        </authorList>
    </citation>
    <scope>NUCLEOTIDE SEQUENCE [LARGE SCALE GENOMIC DNA]</scope>
    <source>
        <strain evidence="2 3">G1</strain>
    </source>
</reference>
<dbReference type="STRING" id="1246626.BleG1_2112"/>
<dbReference type="KEGG" id="ble:BleG1_2112"/>
<name>A0A060LY35_9BACI</name>
<dbReference type="HOGENOM" id="CLU_104999_0_0_9"/>
<dbReference type="Gene3D" id="1.10.530.10">
    <property type="match status" value="1"/>
</dbReference>
<evidence type="ECO:0000313" key="3">
    <source>
        <dbReference type="Proteomes" id="UP000027142"/>
    </source>
</evidence>